<sequence>MSNETIQREIKSYVLRQGKITPGQKNALERYLPIYGINYQQTTVDLNNYFGRSNKRVIEIGFGMGHATWQIAKNNPDIDYLGIEVHLPGVGALLMQLEEHKVQNLRVIRHDAVEVIKNMIPDNSIHGFHIFFPDPWHKKRHHKRRIIQDHFVELLAQKLHTGGYIHLATDWEDYAIWMLEILNRQKLLKNSSPSGDYIARPEYRPLTKFENRGINLGHGVWDLVFEKI</sequence>
<dbReference type="NCBIfam" id="TIGR00091">
    <property type="entry name" value="tRNA (guanosine(46)-N7)-methyltransferase TrmB"/>
    <property type="match status" value="1"/>
</dbReference>
<proteinExistence type="inferred from homology"/>
<keyword evidence="3 9" id="KW-0489">Methyltransferase</keyword>
<evidence type="ECO:0000313" key="10">
    <source>
        <dbReference type="EMBL" id="AUR52364.1"/>
    </source>
</evidence>
<feature type="binding site" evidence="9">
    <location>
        <position position="84"/>
    </location>
    <ligand>
        <name>S-adenosyl-L-methionine</name>
        <dbReference type="ChEBI" id="CHEBI:59789"/>
    </ligand>
</feature>
<comment type="catalytic activity">
    <reaction evidence="1 9">
        <text>guanosine(46) in tRNA + S-adenosyl-L-methionine = N(7)-methylguanosine(46) in tRNA + S-adenosyl-L-homocysteine</text>
        <dbReference type="Rhea" id="RHEA:42708"/>
        <dbReference type="Rhea" id="RHEA-COMP:10188"/>
        <dbReference type="Rhea" id="RHEA-COMP:10189"/>
        <dbReference type="ChEBI" id="CHEBI:57856"/>
        <dbReference type="ChEBI" id="CHEBI:59789"/>
        <dbReference type="ChEBI" id="CHEBI:74269"/>
        <dbReference type="ChEBI" id="CHEBI:74480"/>
        <dbReference type="EC" id="2.1.1.33"/>
    </reaction>
</comment>
<dbReference type="GO" id="GO:0008176">
    <property type="term" value="F:tRNA (guanine(46)-N7)-methyltransferase activity"/>
    <property type="evidence" value="ECO:0007669"/>
    <property type="project" value="UniProtKB-UniRule"/>
</dbReference>
<feature type="binding site" evidence="9">
    <location>
        <begin position="207"/>
        <end position="210"/>
    </location>
    <ligand>
        <name>substrate</name>
    </ligand>
</feature>
<comment type="caution">
    <text evidence="9">Lacks conserved residue(s) required for the propagation of feature annotation.</text>
</comment>
<comment type="function">
    <text evidence="2 9">Catalyzes the formation of N(7)-methylguanine at position 46 (m7G46) in tRNA.</text>
</comment>
<dbReference type="RefSeq" id="WP_102951657.1">
    <property type="nucleotide sequence ID" value="NZ_CP024847.1"/>
</dbReference>
<reference evidence="11" key="1">
    <citation type="submission" date="2017-11" db="EMBL/GenBank/DDBJ databases">
        <authorList>
            <person name="Chan K.G."/>
            <person name="Lee L.S."/>
        </authorList>
    </citation>
    <scope>NUCLEOTIDE SEQUENCE [LARGE SCALE GENOMIC DNA]</scope>
    <source>
        <strain evidence="11">DSM 100970</strain>
    </source>
</reference>
<evidence type="ECO:0000256" key="6">
    <source>
        <dbReference type="ARBA" id="ARBA00022694"/>
    </source>
</evidence>
<dbReference type="Proteomes" id="UP000236655">
    <property type="component" value="Chromosome"/>
</dbReference>
<keyword evidence="4 9" id="KW-0808">Transferase</keyword>
<evidence type="ECO:0000256" key="1">
    <source>
        <dbReference type="ARBA" id="ARBA00000142"/>
    </source>
</evidence>
<feature type="binding site" evidence="9">
    <location>
        <position position="59"/>
    </location>
    <ligand>
        <name>S-adenosyl-L-methionine</name>
        <dbReference type="ChEBI" id="CHEBI:59789"/>
    </ligand>
</feature>
<dbReference type="HAMAP" id="MF_01057">
    <property type="entry name" value="tRNA_methyltr_TrmB"/>
    <property type="match status" value="1"/>
</dbReference>
<evidence type="ECO:0000256" key="4">
    <source>
        <dbReference type="ARBA" id="ARBA00022679"/>
    </source>
</evidence>
<evidence type="ECO:0000256" key="3">
    <source>
        <dbReference type="ARBA" id="ARBA00022603"/>
    </source>
</evidence>
<organism evidence="10 11">
    <name type="scientific">Aquella oligotrophica</name>
    <dbReference type="NCBI Taxonomy" id="2067065"/>
    <lineage>
        <taxon>Bacteria</taxon>
        <taxon>Pseudomonadati</taxon>
        <taxon>Pseudomonadota</taxon>
        <taxon>Betaproteobacteria</taxon>
        <taxon>Neisseriales</taxon>
        <taxon>Neisseriaceae</taxon>
        <taxon>Aquella</taxon>
    </lineage>
</organism>
<dbReference type="InterPro" id="IPR055361">
    <property type="entry name" value="tRNA_methyltr_TrmB_bact"/>
</dbReference>
<evidence type="ECO:0000256" key="7">
    <source>
        <dbReference type="ARBA" id="ARBA00060552"/>
    </source>
</evidence>
<gene>
    <name evidence="9" type="primary">trmB</name>
    <name evidence="10" type="ORF">CUN60_08665</name>
</gene>
<dbReference type="KEGG" id="nba:CUN60_08665"/>
<evidence type="ECO:0000313" key="11">
    <source>
        <dbReference type="Proteomes" id="UP000236655"/>
    </source>
</evidence>
<evidence type="ECO:0000256" key="5">
    <source>
        <dbReference type="ARBA" id="ARBA00022691"/>
    </source>
</evidence>
<dbReference type="InterPro" id="IPR029063">
    <property type="entry name" value="SAM-dependent_MTases_sf"/>
</dbReference>
<dbReference type="OrthoDB" id="9802090at2"/>
<evidence type="ECO:0000256" key="2">
    <source>
        <dbReference type="ARBA" id="ARBA00003015"/>
    </source>
</evidence>
<keyword evidence="11" id="KW-1185">Reference proteome</keyword>
<feature type="binding site" evidence="9">
    <location>
        <position position="138"/>
    </location>
    <ligand>
        <name>substrate</name>
    </ligand>
</feature>
<evidence type="ECO:0000256" key="8">
    <source>
        <dbReference type="ARBA" id="ARBA00060767"/>
    </source>
</evidence>
<comment type="similarity">
    <text evidence="8 9">Belongs to the class I-like SAM-binding methyltransferase superfamily. TrmB family.</text>
</comment>
<name>A0A2I7N7D1_9NEIS</name>
<keyword evidence="5 9" id="KW-0949">S-adenosyl-L-methionine</keyword>
<dbReference type="Gene3D" id="3.40.50.150">
    <property type="entry name" value="Vaccinia Virus protein VP39"/>
    <property type="match status" value="1"/>
</dbReference>
<comment type="pathway">
    <text evidence="7 9">tRNA modification; N(7)-methylguanine-tRNA biosynthesis.</text>
</comment>
<accession>A0A2I7N7D1</accession>
<dbReference type="InterPro" id="IPR003358">
    <property type="entry name" value="tRNA_(Gua-N-7)_MeTrfase_Trmb"/>
</dbReference>
<feature type="binding site" evidence="9">
    <location>
        <position position="111"/>
    </location>
    <ligand>
        <name>S-adenosyl-L-methionine</name>
        <dbReference type="ChEBI" id="CHEBI:59789"/>
    </ligand>
</feature>
<dbReference type="Pfam" id="PF02390">
    <property type="entry name" value="Methyltransf_4"/>
    <property type="match status" value="1"/>
</dbReference>
<evidence type="ECO:0000256" key="9">
    <source>
        <dbReference type="HAMAP-Rule" id="MF_01057"/>
    </source>
</evidence>
<dbReference type="EMBL" id="CP024847">
    <property type="protein sequence ID" value="AUR52364.1"/>
    <property type="molecule type" value="Genomic_DNA"/>
</dbReference>
<dbReference type="UniPathway" id="UPA00989"/>
<dbReference type="AlphaFoldDB" id="A0A2I7N7D1"/>
<feature type="binding site" evidence="9">
    <location>
        <position position="134"/>
    </location>
    <ligand>
        <name>S-adenosyl-L-methionine</name>
        <dbReference type="ChEBI" id="CHEBI:59789"/>
    </ligand>
</feature>
<feature type="binding site" evidence="9">
    <location>
        <position position="170"/>
    </location>
    <ligand>
        <name>substrate</name>
    </ligand>
</feature>
<dbReference type="PROSITE" id="PS51625">
    <property type="entry name" value="SAM_MT_TRMB"/>
    <property type="match status" value="1"/>
</dbReference>
<dbReference type="FunFam" id="3.40.50.150:FF:000035">
    <property type="entry name" value="tRNA (guanine-N(7)-)-methyltransferase"/>
    <property type="match status" value="1"/>
</dbReference>
<dbReference type="PANTHER" id="PTHR23417:SF14">
    <property type="entry name" value="PENTACOTRIPEPTIDE-REPEAT REGION OF PRORP DOMAIN-CONTAINING PROTEIN"/>
    <property type="match status" value="1"/>
</dbReference>
<dbReference type="GO" id="GO:0043527">
    <property type="term" value="C:tRNA methyltransferase complex"/>
    <property type="evidence" value="ECO:0007669"/>
    <property type="project" value="TreeGrafter"/>
</dbReference>
<dbReference type="PANTHER" id="PTHR23417">
    <property type="entry name" value="3-DEOXY-D-MANNO-OCTULOSONIC-ACID TRANSFERASE/TRNA GUANINE-N 7 - -METHYLTRANSFERASE"/>
    <property type="match status" value="1"/>
</dbReference>
<dbReference type="SUPFAM" id="SSF53335">
    <property type="entry name" value="S-adenosyl-L-methionine-dependent methyltransferases"/>
    <property type="match status" value="1"/>
</dbReference>
<protein>
    <recommendedName>
        <fullName evidence="9">tRNA (guanine-N(7)-)-methyltransferase</fullName>
        <ecNumber evidence="9">2.1.1.33</ecNumber>
    </recommendedName>
    <alternativeName>
        <fullName evidence="9">tRNA (guanine(46)-N(7))-methyltransferase</fullName>
    </alternativeName>
    <alternativeName>
        <fullName evidence="9">tRNA(m7G46)-methyltransferase</fullName>
    </alternativeName>
</protein>
<dbReference type="EC" id="2.1.1.33" evidence="9"/>
<keyword evidence="6 9" id="KW-0819">tRNA processing</keyword>